<name>A0A4R9JYX4_9LEPT</name>
<protein>
    <submittedName>
        <fullName evidence="2">Uncharacterized protein</fullName>
    </submittedName>
</protein>
<evidence type="ECO:0000256" key="1">
    <source>
        <dbReference type="SAM" id="Phobius"/>
    </source>
</evidence>
<keyword evidence="3" id="KW-1185">Reference proteome</keyword>
<gene>
    <name evidence="2" type="ORF">EHQ58_10755</name>
</gene>
<dbReference type="RefSeq" id="WP_135623897.1">
    <property type="nucleotide sequence ID" value="NZ_RQGD01000034.1"/>
</dbReference>
<keyword evidence="1" id="KW-0472">Membrane</keyword>
<reference evidence="2" key="1">
    <citation type="journal article" date="2019" name="PLoS Negl. Trop. Dis.">
        <title>Revisiting the worldwide diversity of Leptospira species in the environment.</title>
        <authorList>
            <person name="Vincent A.T."/>
            <person name="Schiettekatte O."/>
            <person name="Bourhy P."/>
            <person name="Veyrier F.J."/>
            <person name="Picardeau M."/>
        </authorList>
    </citation>
    <scope>NUCLEOTIDE SEQUENCE [LARGE SCALE GENOMIC DNA]</scope>
    <source>
        <strain evidence="2">201702476</strain>
    </source>
</reference>
<accession>A0A4R9JYX4</accession>
<dbReference type="AlphaFoldDB" id="A0A4R9JYX4"/>
<evidence type="ECO:0000313" key="2">
    <source>
        <dbReference type="EMBL" id="TGL57879.1"/>
    </source>
</evidence>
<comment type="caution">
    <text evidence="2">The sequence shown here is derived from an EMBL/GenBank/DDBJ whole genome shotgun (WGS) entry which is preliminary data.</text>
</comment>
<feature type="transmembrane region" description="Helical" evidence="1">
    <location>
        <begin position="60"/>
        <end position="83"/>
    </location>
</feature>
<feature type="transmembrane region" description="Helical" evidence="1">
    <location>
        <begin position="95"/>
        <end position="113"/>
    </location>
</feature>
<feature type="transmembrane region" description="Helical" evidence="1">
    <location>
        <begin position="12"/>
        <end position="33"/>
    </location>
</feature>
<keyword evidence="1" id="KW-0812">Transmembrane</keyword>
<dbReference type="EMBL" id="RQGD01000034">
    <property type="protein sequence ID" value="TGL57879.1"/>
    <property type="molecule type" value="Genomic_DNA"/>
</dbReference>
<dbReference type="Proteomes" id="UP000297693">
    <property type="component" value="Unassembled WGS sequence"/>
</dbReference>
<keyword evidence="1" id="KW-1133">Transmembrane helix</keyword>
<evidence type="ECO:0000313" key="3">
    <source>
        <dbReference type="Proteomes" id="UP000297693"/>
    </source>
</evidence>
<sequence>MSKQFHKFYLKISAIIIGSFGPIFFLGTMDATLEPARLTLDLLSWPLDGMTTYVSPDTKFLSALTGGFLFGWGITIWMLSKLAYDKAPEEVRKSVVFGILAWFVLDSAGSIASGNSSNAIFNLFVLFAAVGPLWFPAKT</sequence>
<proteinExistence type="predicted"/>
<feature type="transmembrane region" description="Helical" evidence="1">
    <location>
        <begin position="119"/>
        <end position="137"/>
    </location>
</feature>
<dbReference type="OrthoDB" id="330925at2"/>
<organism evidence="2 3">
    <name type="scientific">Leptospira ognonensis</name>
    <dbReference type="NCBI Taxonomy" id="2484945"/>
    <lineage>
        <taxon>Bacteria</taxon>
        <taxon>Pseudomonadati</taxon>
        <taxon>Spirochaetota</taxon>
        <taxon>Spirochaetia</taxon>
        <taxon>Leptospirales</taxon>
        <taxon>Leptospiraceae</taxon>
        <taxon>Leptospira</taxon>
    </lineage>
</organism>